<keyword evidence="1" id="KW-0175">Coiled coil</keyword>
<sequence length="107" mass="12281">MKAKLEEASLEMKKAYDADGSRVQRQLEERIKNLELMESSFKMDCLKSKLEEVSLEMKKAETDGSQAQQHEERIKNLELMLSNLKLELDKKKAKCCGDGFLLVEEVA</sequence>
<reference evidence="2" key="1">
    <citation type="submission" date="2019-07" db="EMBL/GenBank/DDBJ databases">
        <authorList>
            <person name="Dittberner H."/>
        </authorList>
    </citation>
    <scope>NUCLEOTIDE SEQUENCE [LARGE SCALE GENOMIC DNA]</scope>
</reference>
<keyword evidence="3" id="KW-1185">Reference proteome</keyword>
<comment type="caution">
    <text evidence="2">The sequence shown here is derived from an EMBL/GenBank/DDBJ whole genome shotgun (WGS) entry which is preliminary data.</text>
</comment>
<dbReference type="Proteomes" id="UP000489600">
    <property type="component" value="Unassembled WGS sequence"/>
</dbReference>
<evidence type="ECO:0000313" key="2">
    <source>
        <dbReference type="EMBL" id="VVB03121.1"/>
    </source>
</evidence>
<evidence type="ECO:0000313" key="3">
    <source>
        <dbReference type="Proteomes" id="UP000489600"/>
    </source>
</evidence>
<protein>
    <submittedName>
        <fullName evidence="2">Uncharacterized protein</fullName>
    </submittedName>
</protein>
<gene>
    <name evidence="2" type="ORF">ANE_LOCUS13565</name>
</gene>
<accession>A0A565BNA3</accession>
<organism evidence="2 3">
    <name type="scientific">Arabis nemorensis</name>
    <dbReference type="NCBI Taxonomy" id="586526"/>
    <lineage>
        <taxon>Eukaryota</taxon>
        <taxon>Viridiplantae</taxon>
        <taxon>Streptophyta</taxon>
        <taxon>Embryophyta</taxon>
        <taxon>Tracheophyta</taxon>
        <taxon>Spermatophyta</taxon>
        <taxon>Magnoliopsida</taxon>
        <taxon>eudicotyledons</taxon>
        <taxon>Gunneridae</taxon>
        <taxon>Pentapetalae</taxon>
        <taxon>rosids</taxon>
        <taxon>malvids</taxon>
        <taxon>Brassicales</taxon>
        <taxon>Brassicaceae</taxon>
        <taxon>Arabideae</taxon>
        <taxon>Arabis</taxon>
    </lineage>
</organism>
<proteinExistence type="predicted"/>
<name>A0A565BNA3_9BRAS</name>
<dbReference type="EMBL" id="CABITT030000004">
    <property type="protein sequence ID" value="VVB03121.1"/>
    <property type="molecule type" value="Genomic_DNA"/>
</dbReference>
<dbReference type="AlphaFoldDB" id="A0A565BNA3"/>
<dbReference type="OrthoDB" id="1111795at2759"/>
<feature type="coiled-coil region" evidence="1">
    <location>
        <begin position="43"/>
        <end position="94"/>
    </location>
</feature>
<evidence type="ECO:0000256" key="1">
    <source>
        <dbReference type="SAM" id="Coils"/>
    </source>
</evidence>